<dbReference type="AlphaFoldDB" id="A0A2S3UXI9"/>
<comment type="caution">
    <text evidence="2">The sequence shown here is derived from an EMBL/GenBank/DDBJ whole genome shotgun (WGS) entry which is preliminary data.</text>
</comment>
<feature type="region of interest" description="Disordered" evidence="1">
    <location>
        <begin position="373"/>
        <end position="423"/>
    </location>
</feature>
<dbReference type="RefSeq" id="WP_146048554.1">
    <property type="nucleotide sequence ID" value="NZ_PPCN01000003.1"/>
</dbReference>
<accession>A0A2S3UXI9</accession>
<evidence type="ECO:0000313" key="3">
    <source>
        <dbReference type="Proteomes" id="UP000236959"/>
    </source>
</evidence>
<dbReference type="EMBL" id="PPCN01000003">
    <property type="protein sequence ID" value="POF32427.1"/>
    <property type="molecule type" value="Genomic_DNA"/>
</dbReference>
<dbReference type="InterPro" id="IPR036844">
    <property type="entry name" value="Hint_dom_sf"/>
</dbReference>
<dbReference type="Gene3D" id="2.170.16.10">
    <property type="entry name" value="Hedgehog/Intein (Hint) domain"/>
    <property type="match status" value="1"/>
</dbReference>
<dbReference type="SUPFAM" id="SSF51294">
    <property type="entry name" value="Hedgehog/intein (Hint) domain"/>
    <property type="match status" value="1"/>
</dbReference>
<name>A0A2S3UXI9_9HYPH</name>
<evidence type="ECO:0000313" key="2">
    <source>
        <dbReference type="EMBL" id="POF32427.1"/>
    </source>
</evidence>
<dbReference type="Proteomes" id="UP000236959">
    <property type="component" value="Unassembled WGS sequence"/>
</dbReference>
<gene>
    <name evidence="2" type="ORF">CLV41_103351</name>
</gene>
<organism evidence="2 3">
    <name type="scientific">Roseibium marinum</name>
    <dbReference type="NCBI Taxonomy" id="281252"/>
    <lineage>
        <taxon>Bacteria</taxon>
        <taxon>Pseudomonadati</taxon>
        <taxon>Pseudomonadota</taxon>
        <taxon>Alphaproteobacteria</taxon>
        <taxon>Hyphomicrobiales</taxon>
        <taxon>Stappiaceae</taxon>
        <taxon>Roseibium</taxon>
    </lineage>
</organism>
<protein>
    <recommendedName>
        <fullName evidence="4">Hint domain-containing protein</fullName>
    </recommendedName>
</protein>
<evidence type="ECO:0000256" key="1">
    <source>
        <dbReference type="SAM" id="MobiDB-lite"/>
    </source>
</evidence>
<reference evidence="2 3" key="1">
    <citation type="submission" date="2018-01" db="EMBL/GenBank/DDBJ databases">
        <title>Genomic Encyclopedia of Archaeal and Bacterial Type Strains, Phase II (KMG-II): from individual species to whole genera.</title>
        <authorList>
            <person name="Goeker M."/>
        </authorList>
    </citation>
    <scope>NUCLEOTIDE SEQUENCE [LARGE SCALE GENOMIC DNA]</scope>
    <source>
        <strain evidence="2 3">DSM 17023</strain>
    </source>
</reference>
<keyword evidence="3" id="KW-1185">Reference proteome</keyword>
<evidence type="ECO:0008006" key="4">
    <source>
        <dbReference type="Google" id="ProtNLM"/>
    </source>
</evidence>
<dbReference type="OrthoDB" id="8451433at2"/>
<sequence>MAPNGNIYFHEYSPNYSSDFSKTNLGLQAHFVHEMMHVQQYQSSSALGPFKNLFFERNPFMGGGGDYYDYGDLGSVSDFNSLNIEQQAQIMSHYFLAQRLGGNYNGYNIEDFEKLIPEEILQSAADFNDHFGIERCFLAGTPISMWDGTEKPIEFVKPGDVVTSYDKHGKLVPGRVSKTKENRVKHILDVFGLMLTPGHVTLCGDGEFEGQHVPMIDILRSDGALVLEDGSMKRAATNFAVGSVEDRFVHTIVTEDVPGTDSVRVIKSGRIRLGTRFMHPTGADITVLEIIRRTGGTLTDDGYVVLSDGFTKTPFIWTFTNRLPKPEDFVLQRSQVTLADIYEADEWEAVAPQVPPPYRGEAGPSFVSINGGLLAPGGEDNRPPNIPVSMRGAANQPTMSRKQRRAHEAKQRKQAKRMARTAH</sequence>
<proteinExistence type="predicted"/>
<feature type="compositionally biased region" description="Basic residues" evidence="1">
    <location>
        <begin position="412"/>
        <end position="423"/>
    </location>
</feature>